<feature type="chain" id="PRO_5023061227" evidence="1">
    <location>
        <begin position="21"/>
        <end position="108"/>
    </location>
</feature>
<keyword evidence="1" id="KW-0732">Signal</keyword>
<dbReference type="AlphaFoldDB" id="A0A5C3KH23"/>
<evidence type="ECO:0000256" key="1">
    <source>
        <dbReference type="SAM" id="SignalP"/>
    </source>
</evidence>
<name>A0A5C3KH23_COPMA</name>
<keyword evidence="3" id="KW-1185">Reference proteome</keyword>
<dbReference type="Proteomes" id="UP000307440">
    <property type="component" value="Unassembled WGS sequence"/>
</dbReference>
<organism evidence="2 3">
    <name type="scientific">Coprinopsis marcescibilis</name>
    <name type="common">Agaric fungus</name>
    <name type="synonym">Psathyrella marcescibilis</name>
    <dbReference type="NCBI Taxonomy" id="230819"/>
    <lineage>
        <taxon>Eukaryota</taxon>
        <taxon>Fungi</taxon>
        <taxon>Dikarya</taxon>
        <taxon>Basidiomycota</taxon>
        <taxon>Agaricomycotina</taxon>
        <taxon>Agaricomycetes</taxon>
        <taxon>Agaricomycetidae</taxon>
        <taxon>Agaricales</taxon>
        <taxon>Agaricineae</taxon>
        <taxon>Psathyrellaceae</taxon>
        <taxon>Coprinopsis</taxon>
    </lineage>
</organism>
<dbReference type="OrthoDB" id="5150177at2759"/>
<evidence type="ECO:0000313" key="3">
    <source>
        <dbReference type="Proteomes" id="UP000307440"/>
    </source>
</evidence>
<protein>
    <submittedName>
        <fullName evidence="2">Uncharacterized protein</fullName>
    </submittedName>
</protein>
<proteinExistence type="predicted"/>
<dbReference type="EMBL" id="ML210364">
    <property type="protein sequence ID" value="TFK19023.1"/>
    <property type="molecule type" value="Genomic_DNA"/>
</dbReference>
<sequence length="108" mass="12534">MKLSQFTLGVVLALTSVALASFEDVDVEARELDFEDEFLEAREPLAFDDEVLDAREFDEELEARSILDSFVDDLQERELDFSDSLEERELDFGEDLQEREFDTSEELD</sequence>
<gene>
    <name evidence="2" type="ORF">FA15DRAFT_674802</name>
</gene>
<accession>A0A5C3KH23</accession>
<feature type="signal peptide" evidence="1">
    <location>
        <begin position="1"/>
        <end position="20"/>
    </location>
</feature>
<evidence type="ECO:0000313" key="2">
    <source>
        <dbReference type="EMBL" id="TFK19023.1"/>
    </source>
</evidence>
<reference evidence="2 3" key="1">
    <citation type="journal article" date="2019" name="Nat. Ecol. Evol.">
        <title>Megaphylogeny resolves global patterns of mushroom evolution.</title>
        <authorList>
            <person name="Varga T."/>
            <person name="Krizsan K."/>
            <person name="Foldi C."/>
            <person name="Dima B."/>
            <person name="Sanchez-Garcia M."/>
            <person name="Sanchez-Ramirez S."/>
            <person name="Szollosi G.J."/>
            <person name="Szarkandi J.G."/>
            <person name="Papp V."/>
            <person name="Albert L."/>
            <person name="Andreopoulos W."/>
            <person name="Angelini C."/>
            <person name="Antonin V."/>
            <person name="Barry K.W."/>
            <person name="Bougher N.L."/>
            <person name="Buchanan P."/>
            <person name="Buyck B."/>
            <person name="Bense V."/>
            <person name="Catcheside P."/>
            <person name="Chovatia M."/>
            <person name="Cooper J."/>
            <person name="Damon W."/>
            <person name="Desjardin D."/>
            <person name="Finy P."/>
            <person name="Geml J."/>
            <person name="Haridas S."/>
            <person name="Hughes K."/>
            <person name="Justo A."/>
            <person name="Karasinski D."/>
            <person name="Kautmanova I."/>
            <person name="Kiss B."/>
            <person name="Kocsube S."/>
            <person name="Kotiranta H."/>
            <person name="LaButti K.M."/>
            <person name="Lechner B.E."/>
            <person name="Liimatainen K."/>
            <person name="Lipzen A."/>
            <person name="Lukacs Z."/>
            <person name="Mihaltcheva S."/>
            <person name="Morgado L.N."/>
            <person name="Niskanen T."/>
            <person name="Noordeloos M.E."/>
            <person name="Ohm R.A."/>
            <person name="Ortiz-Santana B."/>
            <person name="Ovrebo C."/>
            <person name="Racz N."/>
            <person name="Riley R."/>
            <person name="Savchenko A."/>
            <person name="Shiryaev A."/>
            <person name="Soop K."/>
            <person name="Spirin V."/>
            <person name="Szebenyi C."/>
            <person name="Tomsovsky M."/>
            <person name="Tulloss R.E."/>
            <person name="Uehling J."/>
            <person name="Grigoriev I.V."/>
            <person name="Vagvolgyi C."/>
            <person name="Papp T."/>
            <person name="Martin F.M."/>
            <person name="Miettinen O."/>
            <person name="Hibbett D.S."/>
            <person name="Nagy L.G."/>
        </authorList>
    </citation>
    <scope>NUCLEOTIDE SEQUENCE [LARGE SCALE GENOMIC DNA]</scope>
    <source>
        <strain evidence="2 3">CBS 121175</strain>
    </source>
</reference>